<evidence type="ECO:0000259" key="17">
    <source>
        <dbReference type="PROSITE" id="PS51880"/>
    </source>
</evidence>
<dbReference type="Pfam" id="PF03129">
    <property type="entry name" value="HGTP_anticodon"/>
    <property type="match status" value="1"/>
</dbReference>
<keyword evidence="9 14" id="KW-0067">ATP-binding</keyword>
<dbReference type="PROSITE" id="PS50862">
    <property type="entry name" value="AA_TRNA_LIGASE_II"/>
    <property type="match status" value="1"/>
</dbReference>
<feature type="region of interest" description="Disordered" evidence="15">
    <location>
        <begin position="643"/>
        <end position="675"/>
    </location>
</feature>
<feature type="binding site" evidence="14">
    <location>
        <position position="339"/>
    </location>
    <ligand>
        <name>Zn(2+)</name>
        <dbReference type="ChEBI" id="CHEBI:29105"/>
        <note>catalytic</note>
    </ligand>
</feature>
<evidence type="ECO:0000256" key="7">
    <source>
        <dbReference type="ARBA" id="ARBA00022741"/>
    </source>
</evidence>
<dbReference type="InterPro" id="IPR036621">
    <property type="entry name" value="Anticodon-bd_dom_sf"/>
</dbReference>
<dbReference type="InterPro" id="IPR006195">
    <property type="entry name" value="aa-tRNA-synth_II"/>
</dbReference>
<reference evidence="18" key="2">
    <citation type="submission" date="2021-08" db="EMBL/GenBank/DDBJ databases">
        <authorList>
            <person name="Tani A."/>
            <person name="Ola A."/>
            <person name="Ogura Y."/>
            <person name="Katsura K."/>
            <person name="Hayashi T."/>
        </authorList>
    </citation>
    <scope>NUCLEOTIDE SEQUENCE</scope>
    <source>
        <strain evidence="18">LMG 23639</strain>
    </source>
</reference>
<dbReference type="GO" id="GO:0016874">
    <property type="term" value="F:ligase activity"/>
    <property type="evidence" value="ECO:0007669"/>
    <property type="project" value="UniProtKB-KW"/>
</dbReference>
<dbReference type="InterPro" id="IPR012675">
    <property type="entry name" value="Beta-grasp_dom_sf"/>
</dbReference>
<comment type="cofactor">
    <cofactor evidence="14">
        <name>Zn(2+)</name>
        <dbReference type="ChEBI" id="CHEBI:29105"/>
    </cofactor>
    <text evidence="14">Binds 1 zinc ion per subunit.</text>
</comment>
<organism evidence="18 19">
    <name type="scientific">Methylobacterium jeotgali</name>
    <dbReference type="NCBI Taxonomy" id="381630"/>
    <lineage>
        <taxon>Bacteria</taxon>
        <taxon>Pseudomonadati</taxon>
        <taxon>Pseudomonadota</taxon>
        <taxon>Alphaproteobacteria</taxon>
        <taxon>Hyphomicrobiales</taxon>
        <taxon>Methylobacteriaceae</taxon>
        <taxon>Methylobacterium</taxon>
    </lineage>
</organism>
<feature type="domain" description="Aminoacyl-transfer RNA synthetases class-II family profile" evidence="16">
    <location>
        <begin position="273"/>
        <end position="545"/>
    </location>
</feature>
<dbReference type="Gene3D" id="3.40.50.800">
    <property type="entry name" value="Anticodon-binding domain"/>
    <property type="match status" value="1"/>
</dbReference>
<evidence type="ECO:0000256" key="5">
    <source>
        <dbReference type="ARBA" id="ARBA00022598"/>
    </source>
</evidence>
<dbReference type="Gene3D" id="3.30.930.10">
    <property type="entry name" value="Bira Bifunctional Protein, Domain 2"/>
    <property type="match status" value="1"/>
</dbReference>
<evidence type="ECO:0000256" key="15">
    <source>
        <dbReference type="SAM" id="MobiDB-lite"/>
    </source>
</evidence>
<sequence>MPLLTFPDGNSRSIEPGTTGRSVVEGIAKSLAKRTVAMTLDGRLADLDDAIEADAAIEFVSRDDPRALELIRHDCAHVLAEAVQALWPETQVTIGPVIENGFYYDFARSEPFTPEDFPAIEAKMREIIQRDAPFTKEVWKRDAVRALFSEKGEGYKVELVDAIPPGEDLRIYRQGDWFDLCRGPHMTSTGKVGAAFKLMKVAGAYWRGDSNNPMLTRIYGTAWASKEDLDGYLHRLEEAERRDHRRLGREMDLFHFQEEGPGVVFWHAKGWTVFQELIAYMRRRLKGDYAEVNAPQILDKALWETSGHWGWYRENMFAAQSAGDEAEDKRWFALKPMNCPGHVQIFKHGLKSYRDLPLRMAEFGVVHRYEPSGAMHGLMRVRGFTQDDAHIFCTEDQLAAECLKINDLILSTYADFGFGEILVKLSTRPEKRVGSDALWDHAEEVMTRVLAQIEEQSGGRIRTAINPGEGAFYGPKFEYVLRDAIGRDWQCGTTQVDFNLPERFGAFYVDADSGKKAPVMIHRAICGSLERFTGILIEHFAGHFPLWLAPVQIVVATITSEADAYAREVVRLLERAGLRVEADLRNEKINYKVREHSLAKVPVMLVVGRKEGEERTVSVRRLGSQRTTTLALDAALAAFVEEATSPDRRRSDAVAESLPSTDAVLDGQHVEQPAP</sequence>
<comment type="similarity">
    <text evidence="1 14">Belongs to the class-II aminoacyl-tRNA synthetase family.</text>
</comment>
<keyword evidence="8 14" id="KW-0862">Zinc</keyword>
<evidence type="ECO:0000256" key="2">
    <source>
        <dbReference type="ARBA" id="ARBA00011738"/>
    </source>
</evidence>
<accession>A0ABQ4STJ4</accession>
<dbReference type="HAMAP" id="MF_00184">
    <property type="entry name" value="Thr_tRNA_synth"/>
    <property type="match status" value="1"/>
</dbReference>
<keyword evidence="5 14" id="KW-0436">Ligase</keyword>
<comment type="subcellular location">
    <subcellularLocation>
        <location evidence="14">Cytoplasm</location>
    </subcellularLocation>
</comment>
<dbReference type="InterPro" id="IPR012676">
    <property type="entry name" value="TGS-like"/>
</dbReference>
<dbReference type="Pfam" id="PF00587">
    <property type="entry name" value="tRNA-synt_2b"/>
    <property type="match status" value="1"/>
</dbReference>
<dbReference type="InterPro" id="IPR047246">
    <property type="entry name" value="ThrRS_anticodon"/>
</dbReference>
<dbReference type="Proteomes" id="UP001055102">
    <property type="component" value="Unassembled WGS sequence"/>
</dbReference>
<dbReference type="Pfam" id="PF07973">
    <property type="entry name" value="tRNA_SAD"/>
    <property type="match status" value="1"/>
</dbReference>
<dbReference type="SUPFAM" id="SSF55681">
    <property type="entry name" value="Class II aaRS and biotin synthetases"/>
    <property type="match status" value="1"/>
</dbReference>
<dbReference type="InterPro" id="IPR004154">
    <property type="entry name" value="Anticodon-bd"/>
</dbReference>
<keyword evidence="6 14" id="KW-0479">Metal-binding</keyword>
<dbReference type="EMBL" id="BPQR01000030">
    <property type="protein sequence ID" value="GJE06540.1"/>
    <property type="molecule type" value="Genomic_DNA"/>
</dbReference>
<comment type="catalytic activity">
    <reaction evidence="13 14">
        <text>tRNA(Thr) + L-threonine + ATP = L-threonyl-tRNA(Thr) + AMP + diphosphate + H(+)</text>
        <dbReference type="Rhea" id="RHEA:24624"/>
        <dbReference type="Rhea" id="RHEA-COMP:9670"/>
        <dbReference type="Rhea" id="RHEA-COMP:9704"/>
        <dbReference type="ChEBI" id="CHEBI:15378"/>
        <dbReference type="ChEBI" id="CHEBI:30616"/>
        <dbReference type="ChEBI" id="CHEBI:33019"/>
        <dbReference type="ChEBI" id="CHEBI:57926"/>
        <dbReference type="ChEBI" id="CHEBI:78442"/>
        <dbReference type="ChEBI" id="CHEBI:78534"/>
        <dbReference type="ChEBI" id="CHEBI:456215"/>
        <dbReference type="EC" id="6.1.1.3"/>
    </reaction>
</comment>
<evidence type="ECO:0000256" key="9">
    <source>
        <dbReference type="ARBA" id="ARBA00022840"/>
    </source>
</evidence>
<dbReference type="InterPro" id="IPR002314">
    <property type="entry name" value="aa-tRNA-synt_IIb"/>
</dbReference>
<dbReference type="InterPro" id="IPR018163">
    <property type="entry name" value="Thr/Ala-tRNA-synth_IIc_edit"/>
</dbReference>
<evidence type="ECO:0000256" key="8">
    <source>
        <dbReference type="ARBA" id="ARBA00022833"/>
    </source>
</evidence>
<dbReference type="CDD" id="cd00771">
    <property type="entry name" value="ThrRS_core"/>
    <property type="match status" value="1"/>
</dbReference>
<dbReference type="SUPFAM" id="SSF52954">
    <property type="entry name" value="Class II aaRS ABD-related"/>
    <property type="match status" value="1"/>
</dbReference>
<name>A0ABQ4STJ4_9HYPH</name>
<evidence type="ECO:0000259" key="16">
    <source>
        <dbReference type="PROSITE" id="PS50862"/>
    </source>
</evidence>
<evidence type="ECO:0000256" key="12">
    <source>
        <dbReference type="ARBA" id="ARBA00023146"/>
    </source>
</evidence>
<evidence type="ECO:0000313" key="19">
    <source>
        <dbReference type="Proteomes" id="UP001055102"/>
    </source>
</evidence>
<evidence type="ECO:0000256" key="3">
    <source>
        <dbReference type="ARBA" id="ARBA00022490"/>
    </source>
</evidence>
<dbReference type="InterPro" id="IPR002320">
    <property type="entry name" value="Thr-tRNA-ligase_IIa"/>
</dbReference>
<evidence type="ECO:0000256" key="13">
    <source>
        <dbReference type="ARBA" id="ARBA00049515"/>
    </source>
</evidence>
<gene>
    <name evidence="14 18" type="primary">thrS</name>
    <name evidence="18" type="ORF">AOPFMNJM_1860</name>
</gene>
<keyword evidence="4 14" id="KW-0820">tRNA-binding</keyword>
<dbReference type="Gene3D" id="3.30.980.10">
    <property type="entry name" value="Threonyl-trna Synthetase, Chain A, domain 2"/>
    <property type="match status" value="1"/>
</dbReference>
<dbReference type="Gene3D" id="3.10.20.30">
    <property type="match status" value="1"/>
</dbReference>
<dbReference type="InterPro" id="IPR012947">
    <property type="entry name" value="tRNA_SAD"/>
</dbReference>
<evidence type="ECO:0000313" key="18">
    <source>
        <dbReference type="EMBL" id="GJE06540.1"/>
    </source>
</evidence>
<comment type="subunit">
    <text evidence="2 14">Homodimer.</text>
</comment>
<dbReference type="PRINTS" id="PR01047">
    <property type="entry name" value="TRNASYNTHTHR"/>
</dbReference>
<keyword evidence="10 14" id="KW-0694">RNA-binding</keyword>
<keyword evidence="3 14" id="KW-0963">Cytoplasm</keyword>
<evidence type="ECO:0000256" key="1">
    <source>
        <dbReference type="ARBA" id="ARBA00008226"/>
    </source>
</evidence>
<feature type="binding site" evidence="14">
    <location>
        <position position="522"/>
    </location>
    <ligand>
        <name>Zn(2+)</name>
        <dbReference type="ChEBI" id="CHEBI:29105"/>
        <note>catalytic</note>
    </ligand>
</feature>
<reference evidence="18" key="1">
    <citation type="journal article" date="2021" name="Front. Microbiol.">
        <title>Comprehensive Comparative Genomics and Phenotyping of Methylobacterium Species.</title>
        <authorList>
            <person name="Alessa O."/>
            <person name="Ogura Y."/>
            <person name="Fujitani Y."/>
            <person name="Takami H."/>
            <person name="Hayashi T."/>
            <person name="Sahin N."/>
            <person name="Tani A."/>
        </authorList>
    </citation>
    <scope>NUCLEOTIDE SEQUENCE</scope>
    <source>
        <strain evidence="18">LMG 23639</strain>
    </source>
</reference>
<dbReference type="SUPFAM" id="SSF81271">
    <property type="entry name" value="TGS-like"/>
    <property type="match status" value="1"/>
</dbReference>
<dbReference type="PANTHER" id="PTHR11451">
    <property type="entry name" value="THREONINE-TRNA LIGASE"/>
    <property type="match status" value="1"/>
</dbReference>
<dbReference type="SUPFAM" id="SSF55186">
    <property type="entry name" value="ThrRS/AlaRS common domain"/>
    <property type="match status" value="1"/>
</dbReference>
<feature type="binding site" evidence="14">
    <location>
        <position position="390"/>
    </location>
    <ligand>
        <name>Zn(2+)</name>
        <dbReference type="ChEBI" id="CHEBI:29105"/>
        <note>catalytic</note>
    </ligand>
</feature>
<dbReference type="InterPro" id="IPR045864">
    <property type="entry name" value="aa-tRNA-synth_II/BPL/LPL"/>
</dbReference>
<proteinExistence type="inferred from homology"/>
<keyword evidence="11 14" id="KW-0648">Protein biosynthesis</keyword>
<dbReference type="NCBIfam" id="TIGR00418">
    <property type="entry name" value="thrS"/>
    <property type="match status" value="1"/>
</dbReference>
<protein>
    <recommendedName>
        <fullName evidence="14">Threonine--tRNA ligase</fullName>
        <ecNumber evidence="14">6.1.1.3</ecNumber>
    </recommendedName>
    <alternativeName>
        <fullName evidence="14">Threonyl-tRNA synthetase</fullName>
        <shortName evidence="14">ThrRS</shortName>
    </alternativeName>
</protein>
<dbReference type="CDD" id="cd01667">
    <property type="entry name" value="TGS_ThrRS"/>
    <property type="match status" value="1"/>
</dbReference>
<comment type="caution">
    <text evidence="18">The sequence shown here is derived from an EMBL/GenBank/DDBJ whole genome shotgun (WGS) entry which is preliminary data.</text>
</comment>
<comment type="caution">
    <text evidence="14">Lacks conserved residue(s) required for the propagation of feature annotation.</text>
</comment>
<evidence type="ECO:0000256" key="6">
    <source>
        <dbReference type="ARBA" id="ARBA00022723"/>
    </source>
</evidence>
<keyword evidence="12 14" id="KW-0030">Aminoacyl-tRNA synthetase</keyword>
<evidence type="ECO:0000256" key="14">
    <source>
        <dbReference type="HAMAP-Rule" id="MF_00184"/>
    </source>
</evidence>
<dbReference type="RefSeq" id="WP_238275282.1">
    <property type="nucleotide sequence ID" value="NZ_BPQR01000030.1"/>
</dbReference>
<dbReference type="Gene3D" id="3.30.54.20">
    <property type="match status" value="1"/>
</dbReference>
<keyword evidence="7 14" id="KW-0547">Nucleotide-binding</keyword>
<feature type="domain" description="TGS" evidence="17">
    <location>
        <begin position="1"/>
        <end position="61"/>
    </location>
</feature>
<dbReference type="EC" id="6.1.1.3" evidence="14"/>
<dbReference type="PANTHER" id="PTHR11451:SF44">
    <property type="entry name" value="THREONINE--TRNA LIGASE, CHLOROPLASTIC_MITOCHONDRIAL 2"/>
    <property type="match status" value="1"/>
</dbReference>
<dbReference type="PROSITE" id="PS51880">
    <property type="entry name" value="TGS"/>
    <property type="match status" value="1"/>
</dbReference>
<evidence type="ECO:0000256" key="11">
    <source>
        <dbReference type="ARBA" id="ARBA00022917"/>
    </source>
</evidence>
<evidence type="ECO:0000256" key="4">
    <source>
        <dbReference type="ARBA" id="ARBA00022555"/>
    </source>
</evidence>
<keyword evidence="19" id="KW-1185">Reference proteome</keyword>
<dbReference type="SMART" id="SM00863">
    <property type="entry name" value="tRNA_SAD"/>
    <property type="match status" value="1"/>
</dbReference>
<evidence type="ECO:0000256" key="10">
    <source>
        <dbReference type="ARBA" id="ARBA00022884"/>
    </source>
</evidence>
<dbReference type="CDD" id="cd00860">
    <property type="entry name" value="ThrRS_anticodon"/>
    <property type="match status" value="1"/>
</dbReference>
<dbReference type="InterPro" id="IPR004095">
    <property type="entry name" value="TGS"/>
</dbReference>
<dbReference type="InterPro" id="IPR033728">
    <property type="entry name" value="ThrRS_core"/>
</dbReference>